<feature type="region of interest" description="Disordered" evidence="1">
    <location>
        <begin position="32"/>
        <end position="54"/>
    </location>
</feature>
<dbReference type="OrthoDB" id="4036624at2759"/>
<sequence length="285" mass="31990">MYLRDSTEFPMKSQLRELSELLFMDRLQDPISDSRASRRSVGESDVIEQPSHATDQAMIGSLQSTPGKRSLSQAFNLSPSFKRHKTVFGELDIEIHEEQDSNPVMVSVASNSDQFQNGLQDTPDSEPRTFTPVDGANDAAEELPIISQSFEDFSFGNEERADHVVLESHTSNRRRSDSANLVTEGLSLNSKDITKVIKLCLLPKTFTNTHEAINKISAFLSQHTSALVHQVVLEKNVKLGSSTLLSILRGHYLISENSNDMELYEFCREHLCIEDLIAVEMILFD</sequence>
<evidence type="ECO:0000313" key="3">
    <source>
        <dbReference type="Proteomes" id="UP000189911"/>
    </source>
</evidence>
<evidence type="ECO:0000313" key="2">
    <source>
        <dbReference type="EMBL" id="SCU88045.1"/>
    </source>
</evidence>
<dbReference type="Proteomes" id="UP000189911">
    <property type="component" value="Chromosome D"/>
</dbReference>
<keyword evidence="3" id="KW-1185">Reference proteome</keyword>
<name>A0A1G4JD26_9SACH</name>
<accession>A0A1G4JD26</accession>
<protein>
    <submittedName>
        <fullName evidence="2">LANO_0D00914g1_1</fullName>
    </submittedName>
</protein>
<dbReference type="AlphaFoldDB" id="A0A1G4JD26"/>
<organism evidence="2 3">
    <name type="scientific">Lachancea nothofagi CBS 11611</name>
    <dbReference type="NCBI Taxonomy" id="1266666"/>
    <lineage>
        <taxon>Eukaryota</taxon>
        <taxon>Fungi</taxon>
        <taxon>Dikarya</taxon>
        <taxon>Ascomycota</taxon>
        <taxon>Saccharomycotina</taxon>
        <taxon>Saccharomycetes</taxon>
        <taxon>Saccharomycetales</taxon>
        <taxon>Saccharomycetaceae</taxon>
        <taxon>Lachancea</taxon>
    </lineage>
</organism>
<evidence type="ECO:0000256" key="1">
    <source>
        <dbReference type="SAM" id="MobiDB-lite"/>
    </source>
</evidence>
<proteinExistence type="predicted"/>
<reference evidence="3" key="1">
    <citation type="submission" date="2016-03" db="EMBL/GenBank/DDBJ databases">
        <authorList>
            <person name="Devillers Hugo."/>
        </authorList>
    </citation>
    <scope>NUCLEOTIDE SEQUENCE [LARGE SCALE GENOMIC DNA]</scope>
</reference>
<gene>
    <name evidence="2" type="ORF">LANO_0D00914G</name>
</gene>
<dbReference type="EMBL" id="LT598448">
    <property type="protein sequence ID" value="SCU88045.1"/>
    <property type="molecule type" value="Genomic_DNA"/>
</dbReference>